<sequence>MLYKHWKKFFLSVLALFWSGCENEDDAVASYGCFPTQCYNTTATNDLGEVFDIIECDDGYKYLRQSGIYYEHPELQEKLPEGVEAITPPAGSCGASNCTNKGPDYCYKESKKTLEGTTQEYEVCVPSIDCPEKH</sequence>
<reference evidence="2" key="3">
    <citation type="submission" date="2010-08" db="EMBL/GenBank/DDBJ databases">
        <authorList>
            <person name="Durkin A.S."/>
            <person name="Nelson K.E."/>
            <person name="Morrison M."/>
            <person name="Forsberg C.W."/>
            <person name="Wilson D.B."/>
            <person name="Russell J.B."/>
            <person name="Cann I.K.O."/>
            <person name="Mackie R.I."/>
            <person name="White B.A."/>
        </authorList>
    </citation>
    <scope>NUCLEOTIDE SEQUENCE</scope>
    <source>
        <strain evidence="2">S85</strain>
    </source>
</reference>
<dbReference type="KEGG" id="fsu:Fisuc_0218"/>
<evidence type="ECO:0000313" key="4">
    <source>
        <dbReference type="Proteomes" id="UP000001497"/>
    </source>
</evidence>
<gene>
    <name evidence="1" type="ordered locus">Fisuc_0218</name>
    <name evidence="2" type="ordered locus">FSU_0625</name>
</gene>
<reference evidence="3" key="2">
    <citation type="submission" date="2010-08" db="EMBL/GenBank/DDBJ databases">
        <title>Complete sequence of Fibrobacter succinogenes subsp. succinogenes S85.</title>
        <authorList>
            <person name="Durkin A.S."/>
            <person name="Nelson K.E."/>
            <person name="Morrison M."/>
            <person name="Forsberg C.W."/>
            <person name="Wilson D.B."/>
            <person name="Russell J.B."/>
            <person name="Cann I.K.O."/>
            <person name="Mackie R.I."/>
            <person name="White B.A."/>
        </authorList>
    </citation>
    <scope>NUCLEOTIDE SEQUENCE [LARGE SCALE GENOMIC DNA]</scope>
    <source>
        <strain evidence="3">ATCC 19169 / S85</strain>
    </source>
</reference>
<dbReference type="EMBL" id="CP002158">
    <property type="protein sequence ID" value="ADL26219.1"/>
    <property type="molecule type" value="Genomic_DNA"/>
</dbReference>
<reference evidence="1 4" key="1">
    <citation type="submission" date="2009-10" db="EMBL/GenBank/DDBJ databases">
        <title>Complete sequence of Fibrobacter succinogenes subsp. succinogenes S85.</title>
        <authorList>
            <consortium name="US DOE Joint Genome Institute"/>
            <person name="Lucas S."/>
            <person name="Copeland A."/>
            <person name="Lapidus A."/>
            <person name="Glavina del Rio T."/>
            <person name="Tice H."/>
            <person name="Bruce D."/>
            <person name="Goodwin L."/>
            <person name="Pitluck S."/>
            <person name="Chertkov O."/>
            <person name="Detter J.C."/>
            <person name="Han C."/>
            <person name="Tapia R."/>
            <person name="Larimer F."/>
            <person name="Land M."/>
            <person name="Hauser L."/>
            <person name="Kyrpides N."/>
            <person name="Mikhailova N."/>
            <person name="Weimer P.J."/>
            <person name="Stevenson D.M."/>
            <person name="Boyum J."/>
            <person name="Brumm P.I."/>
            <person name="Mead D."/>
        </authorList>
    </citation>
    <scope>NUCLEOTIDE SEQUENCE [LARGE SCALE GENOMIC DNA]</scope>
    <source>
        <strain evidence="4">ATCC 19169 / S85</strain>
        <strain evidence="1">S85</strain>
    </source>
</reference>
<accession>C9RJW7</accession>
<evidence type="ECO:0000313" key="2">
    <source>
        <dbReference type="EMBL" id="ADL26219.1"/>
    </source>
</evidence>
<dbReference type="Proteomes" id="UP000000517">
    <property type="component" value="Chromosome"/>
</dbReference>
<dbReference type="EMBL" id="CP001792">
    <property type="protein sequence ID" value="ACX73830.1"/>
    <property type="molecule type" value="Genomic_DNA"/>
</dbReference>
<evidence type="ECO:0000313" key="1">
    <source>
        <dbReference type="EMBL" id="ACX73830.1"/>
    </source>
</evidence>
<name>C9RJW7_FIBSS</name>
<proteinExistence type="predicted"/>
<protein>
    <submittedName>
        <fullName evidence="2">Putative lipoprotein</fullName>
    </submittedName>
</protein>
<dbReference type="PROSITE" id="PS51257">
    <property type="entry name" value="PROKAR_LIPOPROTEIN"/>
    <property type="match status" value="1"/>
</dbReference>
<dbReference type="KEGG" id="fsc:FSU_0625"/>
<dbReference type="STRING" id="59374.FSU_0625"/>
<dbReference type="RefSeq" id="WP_012820060.1">
    <property type="nucleotide sequence ID" value="NC_013410.1"/>
</dbReference>
<organism evidence="2 3">
    <name type="scientific">Fibrobacter succinogenes (strain ATCC 19169 / S85)</name>
    <dbReference type="NCBI Taxonomy" id="59374"/>
    <lineage>
        <taxon>Bacteria</taxon>
        <taxon>Pseudomonadati</taxon>
        <taxon>Fibrobacterota</taxon>
        <taxon>Fibrobacteria</taxon>
        <taxon>Fibrobacterales</taxon>
        <taxon>Fibrobacteraceae</taxon>
        <taxon>Fibrobacter</taxon>
    </lineage>
</organism>
<evidence type="ECO:0000313" key="3">
    <source>
        <dbReference type="Proteomes" id="UP000000517"/>
    </source>
</evidence>
<dbReference type="AlphaFoldDB" id="C9RJW7"/>
<dbReference type="OrthoDB" id="9790914at2"/>
<dbReference type="HOGENOM" id="CLU_1893082_0_0_0"/>
<keyword evidence="4" id="KW-1185">Reference proteome</keyword>
<dbReference type="Proteomes" id="UP000001497">
    <property type="component" value="Chromosome"/>
</dbReference>
<keyword evidence="2" id="KW-0449">Lipoprotein</keyword>